<sequence length="143" mass="16252">MFNIGRMFDGQILDVELESGERTFEKAARTIVQPKSTSEVQSSVPAQLENETSDLITRHQPRRSPYLMGAINSQRHYYPNSDLEEEVETINDDADNERTSEVTIMLGDKKAVTNFCTQPTLVLQLHKCSISDPDVEARIYFLV</sequence>
<reference evidence="3" key="1">
    <citation type="submission" date="2017-02" db="UniProtKB">
        <authorList>
            <consortium name="WormBaseParasite"/>
        </authorList>
    </citation>
    <scope>IDENTIFICATION</scope>
</reference>
<evidence type="ECO:0000256" key="1">
    <source>
        <dbReference type="SAM" id="MobiDB-lite"/>
    </source>
</evidence>
<name>A0A0M3IS15_ASCLU</name>
<evidence type="ECO:0000313" key="2">
    <source>
        <dbReference type="Proteomes" id="UP000036681"/>
    </source>
</evidence>
<feature type="region of interest" description="Disordered" evidence="1">
    <location>
        <begin position="35"/>
        <end position="57"/>
    </location>
</feature>
<protein>
    <submittedName>
        <fullName evidence="3">C2 tensin-type domain-containing protein</fullName>
    </submittedName>
</protein>
<dbReference type="WBParaSite" id="ALUE_0002154301-mRNA-1">
    <property type="protein sequence ID" value="ALUE_0002154301-mRNA-1"/>
    <property type="gene ID" value="ALUE_0002154301"/>
</dbReference>
<feature type="compositionally biased region" description="Polar residues" evidence="1">
    <location>
        <begin position="35"/>
        <end position="55"/>
    </location>
</feature>
<keyword evidence="2" id="KW-1185">Reference proteome</keyword>
<accession>A0A0M3IS15</accession>
<dbReference type="AlphaFoldDB" id="A0A0M3IS15"/>
<proteinExistence type="predicted"/>
<organism evidence="2 3">
    <name type="scientific">Ascaris lumbricoides</name>
    <name type="common">Giant roundworm</name>
    <dbReference type="NCBI Taxonomy" id="6252"/>
    <lineage>
        <taxon>Eukaryota</taxon>
        <taxon>Metazoa</taxon>
        <taxon>Ecdysozoa</taxon>
        <taxon>Nematoda</taxon>
        <taxon>Chromadorea</taxon>
        <taxon>Rhabditida</taxon>
        <taxon>Spirurina</taxon>
        <taxon>Ascaridomorpha</taxon>
        <taxon>Ascaridoidea</taxon>
        <taxon>Ascarididae</taxon>
        <taxon>Ascaris</taxon>
    </lineage>
</organism>
<evidence type="ECO:0000313" key="3">
    <source>
        <dbReference type="WBParaSite" id="ALUE_0002154301-mRNA-1"/>
    </source>
</evidence>
<dbReference type="Proteomes" id="UP000036681">
    <property type="component" value="Unplaced"/>
</dbReference>